<organism evidence="1 2">
    <name type="scientific">Streptococcus mitis</name>
    <dbReference type="NCBI Taxonomy" id="28037"/>
    <lineage>
        <taxon>Bacteria</taxon>
        <taxon>Bacillati</taxon>
        <taxon>Bacillota</taxon>
        <taxon>Bacilli</taxon>
        <taxon>Lactobacillales</taxon>
        <taxon>Streptococcaceae</taxon>
        <taxon>Streptococcus</taxon>
        <taxon>Streptococcus mitis group</taxon>
    </lineage>
</organism>
<proteinExistence type="predicted"/>
<evidence type="ECO:0000313" key="1">
    <source>
        <dbReference type="EMBL" id="RSI59565.1"/>
    </source>
</evidence>
<sequence length="118" mass="13842">MKQGRLVTDIAYANKIQKQIYEIVESDPKKIIPITNNKYIKAIFMDELNRYIVIDDYGNIMETANGWGYKSLESAEKAALYADMRAERTMRRHRTANSYDIDMEMVDCYFGYNQADFN</sequence>
<reference evidence="1 2" key="1">
    <citation type="submission" date="2018-11" db="EMBL/GenBank/DDBJ databases">
        <title>Species Designations Belie Phenotypic and Genotypic Heterogeneity in Oral Streptococci.</title>
        <authorList>
            <person name="Velsko I."/>
        </authorList>
    </citation>
    <scope>NUCLEOTIDE SEQUENCE [LARGE SCALE GENOMIC DNA]</scope>
    <source>
        <strain evidence="1 2">BCC15</strain>
    </source>
</reference>
<dbReference type="Proteomes" id="UP000278653">
    <property type="component" value="Unassembled WGS sequence"/>
</dbReference>
<name>A0A428B8M5_STRMT</name>
<gene>
    <name evidence="1" type="ORF">D8865_08830</name>
</gene>
<evidence type="ECO:0000313" key="2">
    <source>
        <dbReference type="Proteomes" id="UP000278653"/>
    </source>
</evidence>
<comment type="caution">
    <text evidence="1">The sequence shown here is derived from an EMBL/GenBank/DDBJ whole genome shotgun (WGS) entry which is preliminary data.</text>
</comment>
<dbReference type="EMBL" id="RJNH01000013">
    <property type="protein sequence ID" value="RSI59565.1"/>
    <property type="molecule type" value="Genomic_DNA"/>
</dbReference>
<dbReference type="AlphaFoldDB" id="A0A428B8M5"/>
<protein>
    <submittedName>
        <fullName evidence="1">Uncharacterized protein</fullName>
    </submittedName>
</protein>
<accession>A0A428B8M5</accession>